<organism evidence="2 3">
    <name type="scientific">Pristionchus entomophagus</name>
    <dbReference type="NCBI Taxonomy" id="358040"/>
    <lineage>
        <taxon>Eukaryota</taxon>
        <taxon>Metazoa</taxon>
        <taxon>Ecdysozoa</taxon>
        <taxon>Nematoda</taxon>
        <taxon>Chromadorea</taxon>
        <taxon>Rhabditida</taxon>
        <taxon>Rhabditina</taxon>
        <taxon>Diplogasteromorpha</taxon>
        <taxon>Diplogasteroidea</taxon>
        <taxon>Neodiplogasteridae</taxon>
        <taxon>Pristionchus</taxon>
    </lineage>
</organism>
<dbReference type="GO" id="GO:0004497">
    <property type="term" value="F:monooxygenase activity"/>
    <property type="evidence" value="ECO:0007669"/>
    <property type="project" value="UniProtKB-KW"/>
</dbReference>
<dbReference type="GO" id="GO:0005506">
    <property type="term" value="F:iron ion binding"/>
    <property type="evidence" value="ECO:0007669"/>
    <property type="project" value="InterPro"/>
</dbReference>
<dbReference type="Gene3D" id="1.10.630.10">
    <property type="entry name" value="Cytochrome P450"/>
    <property type="match status" value="1"/>
</dbReference>
<dbReference type="InterPro" id="IPR036396">
    <property type="entry name" value="Cyt_P450_sf"/>
</dbReference>
<dbReference type="AlphaFoldDB" id="A0AAV5TVA8"/>
<evidence type="ECO:0000256" key="1">
    <source>
        <dbReference type="ARBA" id="ARBA00023033"/>
    </source>
</evidence>
<gene>
    <name evidence="2" type="ORF">PENTCL1PPCAC_20327</name>
</gene>
<dbReference type="EMBL" id="BTSX01000005">
    <property type="protein sequence ID" value="GMS98152.1"/>
    <property type="molecule type" value="Genomic_DNA"/>
</dbReference>
<proteinExistence type="predicted"/>
<accession>A0AAV5TVA8</accession>
<feature type="non-terminal residue" evidence="2">
    <location>
        <position position="98"/>
    </location>
</feature>
<evidence type="ECO:0000313" key="2">
    <source>
        <dbReference type="EMBL" id="GMS98152.1"/>
    </source>
</evidence>
<reference evidence="2" key="1">
    <citation type="submission" date="2023-10" db="EMBL/GenBank/DDBJ databases">
        <title>Genome assembly of Pristionchus species.</title>
        <authorList>
            <person name="Yoshida K."/>
            <person name="Sommer R.J."/>
        </authorList>
    </citation>
    <scope>NUCLEOTIDE SEQUENCE</scope>
    <source>
        <strain evidence="2">RS0144</strain>
    </source>
</reference>
<evidence type="ECO:0000313" key="3">
    <source>
        <dbReference type="Proteomes" id="UP001432027"/>
    </source>
</evidence>
<keyword evidence="3" id="KW-1185">Reference proteome</keyword>
<comment type="caution">
    <text evidence="2">The sequence shown here is derived from an EMBL/GenBank/DDBJ whole genome shotgun (WGS) entry which is preliminary data.</text>
</comment>
<dbReference type="Proteomes" id="UP001432027">
    <property type="component" value="Unassembled WGS sequence"/>
</dbReference>
<keyword evidence="1" id="KW-0503">Monooxygenase</keyword>
<dbReference type="GO" id="GO:0020037">
    <property type="term" value="F:heme binding"/>
    <property type="evidence" value="ECO:0007669"/>
    <property type="project" value="InterPro"/>
</dbReference>
<dbReference type="GO" id="GO:0016705">
    <property type="term" value="F:oxidoreductase activity, acting on paired donors, with incorporation or reduction of molecular oxygen"/>
    <property type="evidence" value="ECO:0007669"/>
    <property type="project" value="InterPro"/>
</dbReference>
<dbReference type="PANTHER" id="PTHR24284">
    <property type="entry name" value="CYTOCHROME P450 FAMILY"/>
    <property type="match status" value="1"/>
</dbReference>
<name>A0AAV5TVA8_9BILA</name>
<sequence>YKHEECTPLIKYVEGLNHIIENLSNSKGMLLGMGFPFLTKLPLIGWYTFGAFKAAMDELNQYIIDNVDRAMKTYNAEDEPTCFVHAYKQRMTQRDNAF</sequence>
<protein>
    <submittedName>
        <fullName evidence="2">Uncharacterized protein</fullName>
    </submittedName>
</protein>
<feature type="non-terminal residue" evidence="2">
    <location>
        <position position="1"/>
    </location>
</feature>
<keyword evidence="1" id="KW-0560">Oxidoreductase</keyword>
<dbReference type="PANTHER" id="PTHR24284:SF1">
    <property type="entry name" value="CYTOCHROME P450 FAMILY"/>
    <property type="match status" value="1"/>
</dbReference>